<evidence type="ECO:0000256" key="1">
    <source>
        <dbReference type="PROSITE-ProRule" id="PRU00169"/>
    </source>
</evidence>
<dbReference type="InterPro" id="IPR011006">
    <property type="entry name" value="CheY-like_superfamily"/>
</dbReference>
<dbReference type="SUPFAM" id="SSF52172">
    <property type="entry name" value="CheY-like"/>
    <property type="match status" value="1"/>
</dbReference>
<dbReference type="Proteomes" id="UP001157915">
    <property type="component" value="Unassembled WGS sequence"/>
</dbReference>
<dbReference type="PROSITE" id="PS50930">
    <property type="entry name" value="HTH_LYTTR"/>
    <property type="match status" value="1"/>
</dbReference>
<dbReference type="Pfam" id="PF00072">
    <property type="entry name" value="Response_reg"/>
    <property type="match status" value="1"/>
</dbReference>
<evidence type="ECO:0000259" key="3">
    <source>
        <dbReference type="PROSITE" id="PS50930"/>
    </source>
</evidence>
<dbReference type="PANTHER" id="PTHR37299:SF1">
    <property type="entry name" value="STAGE 0 SPORULATION PROTEIN A HOMOLOG"/>
    <property type="match status" value="1"/>
</dbReference>
<dbReference type="RefSeq" id="WP_283414415.1">
    <property type="nucleotide sequence ID" value="NZ_FXUA01000008.1"/>
</dbReference>
<dbReference type="PANTHER" id="PTHR37299">
    <property type="entry name" value="TRANSCRIPTIONAL REGULATOR-RELATED"/>
    <property type="match status" value="1"/>
</dbReference>
<name>A0ABY1PI47_9BACT</name>
<dbReference type="PROSITE" id="PS50110">
    <property type="entry name" value="RESPONSE_REGULATORY"/>
    <property type="match status" value="1"/>
</dbReference>
<reference evidence="4 5" key="1">
    <citation type="submission" date="2017-05" db="EMBL/GenBank/DDBJ databases">
        <authorList>
            <person name="Varghese N."/>
            <person name="Submissions S."/>
        </authorList>
    </citation>
    <scope>NUCLEOTIDE SEQUENCE [LARGE SCALE GENOMIC DNA]</scope>
    <source>
        <strain evidence="4 5">DSM 15360</strain>
    </source>
</reference>
<dbReference type="Pfam" id="PF04397">
    <property type="entry name" value="LytTR"/>
    <property type="match status" value="1"/>
</dbReference>
<feature type="domain" description="Response regulatory" evidence="2">
    <location>
        <begin position="3"/>
        <end position="118"/>
    </location>
</feature>
<sequence length="237" mass="27795">MKKILIVENEDELAENIQDLLSHLEYETAHILKNATEVIDYLKENSPDLILMDILLDGNVDGIDLTRQIRKSKDIPTVFITAYSDLNFLERVANVPNEGYILKPFSEERLRSSLYLAFRAFEHKSSSPKKRTLQIRDRGHIISLLEDEIMFLKADGLYTKVYTKEKQFTMRDILKDVMSHLPEERFIRVHKSYIVNLSFVHSINSKELIVEKQTIPLRRGFFQELKAKVIDFKERSH</sequence>
<evidence type="ECO:0000313" key="4">
    <source>
        <dbReference type="EMBL" id="SMP33339.1"/>
    </source>
</evidence>
<keyword evidence="1" id="KW-0597">Phosphoprotein</keyword>
<protein>
    <submittedName>
        <fullName evidence="4">Two component transcriptional regulator, LytTR family</fullName>
    </submittedName>
</protein>
<feature type="modified residue" description="4-aspartylphosphate" evidence="1">
    <location>
        <position position="53"/>
    </location>
</feature>
<dbReference type="InterPro" id="IPR001789">
    <property type="entry name" value="Sig_transdc_resp-reg_receiver"/>
</dbReference>
<gene>
    <name evidence="4" type="ORF">SAMN06265367_108159</name>
</gene>
<dbReference type="SMART" id="SM00448">
    <property type="entry name" value="REC"/>
    <property type="match status" value="1"/>
</dbReference>
<dbReference type="Gene3D" id="3.40.50.2300">
    <property type="match status" value="1"/>
</dbReference>
<dbReference type="InterPro" id="IPR007492">
    <property type="entry name" value="LytTR_DNA-bd_dom"/>
</dbReference>
<feature type="domain" description="HTH LytTR-type" evidence="3">
    <location>
        <begin position="133"/>
        <end position="231"/>
    </location>
</feature>
<accession>A0ABY1PI47</accession>
<dbReference type="InterPro" id="IPR046947">
    <property type="entry name" value="LytR-like"/>
</dbReference>
<dbReference type="Gene3D" id="2.40.50.1020">
    <property type="entry name" value="LytTr DNA-binding domain"/>
    <property type="match status" value="1"/>
</dbReference>
<evidence type="ECO:0000313" key="5">
    <source>
        <dbReference type="Proteomes" id="UP001157915"/>
    </source>
</evidence>
<proteinExistence type="predicted"/>
<dbReference type="EMBL" id="FXUA01000008">
    <property type="protein sequence ID" value="SMP33339.1"/>
    <property type="molecule type" value="Genomic_DNA"/>
</dbReference>
<dbReference type="CDD" id="cd17534">
    <property type="entry name" value="REC_DC-like"/>
    <property type="match status" value="1"/>
</dbReference>
<dbReference type="SMART" id="SM00850">
    <property type="entry name" value="LytTR"/>
    <property type="match status" value="1"/>
</dbReference>
<evidence type="ECO:0000259" key="2">
    <source>
        <dbReference type="PROSITE" id="PS50110"/>
    </source>
</evidence>
<organism evidence="4 5">
    <name type="scientific">Algoriphagus winogradskyi</name>
    <dbReference type="NCBI Taxonomy" id="237017"/>
    <lineage>
        <taxon>Bacteria</taxon>
        <taxon>Pseudomonadati</taxon>
        <taxon>Bacteroidota</taxon>
        <taxon>Cytophagia</taxon>
        <taxon>Cytophagales</taxon>
        <taxon>Cyclobacteriaceae</taxon>
        <taxon>Algoriphagus</taxon>
    </lineage>
</organism>
<comment type="caution">
    <text evidence="4">The sequence shown here is derived from an EMBL/GenBank/DDBJ whole genome shotgun (WGS) entry which is preliminary data.</text>
</comment>
<keyword evidence="5" id="KW-1185">Reference proteome</keyword>